<evidence type="ECO:0000256" key="4">
    <source>
        <dbReference type="ARBA" id="ARBA00022692"/>
    </source>
</evidence>
<dbReference type="AlphaFoldDB" id="A0A1F4U881"/>
<evidence type="ECO:0000313" key="8">
    <source>
        <dbReference type="EMBL" id="OGC41122.1"/>
    </source>
</evidence>
<protein>
    <recommendedName>
        <fullName evidence="10">ABC transporter permease</fullName>
    </recommendedName>
</protein>
<comment type="caution">
    <text evidence="7">Lacks conserved residue(s) required for the propagation of feature annotation.</text>
</comment>
<evidence type="ECO:0000313" key="9">
    <source>
        <dbReference type="Proteomes" id="UP000179242"/>
    </source>
</evidence>
<evidence type="ECO:0000256" key="7">
    <source>
        <dbReference type="RuleBase" id="RU362044"/>
    </source>
</evidence>
<dbReference type="InterPro" id="IPR030802">
    <property type="entry name" value="Permease_MalE"/>
</dbReference>
<evidence type="ECO:0000256" key="6">
    <source>
        <dbReference type="ARBA" id="ARBA00023136"/>
    </source>
</evidence>
<proteinExistence type="inferred from homology"/>
<feature type="transmembrane region" description="Helical" evidence="7">
    <location>
        <begin position="144"/>
        <end position="174"/>
    </location>
</feature>
<evidence type="ECO:0000256" key="2">
    <source>
        <dbReference type="ARBA" id="ARBA00007556"/>
    </source>
</evidence>
<dbReference type="PANTHER" id="PTHR30188">
    <property type="entry name" value="ABC TRANSPORTER PERMEASE PROTEIN-RELATED"/>
    <property type="match status" value="1"/>
</dbReference>
<evidence type="ECO:0000256" key="3">
    <source>
        <dbReference type="ARBA" id="ARBA00022448"/>
    </source>
</evidence>
<organism evidence="8 9">
    <name type="scientific">candidate division WOR-1 bacterium RIFOXYC2_FULL_46_14</name>
    <dbReference type="NCBI Taxonomy" id="1802587"/>
    <lineage>
        <taxon>Bacteria</taxon>
        <taxon>Bacillati</taxon>
        <taxon>Saganbacteria</taxon>
    </lineage>
</organism>
<comment type="similarity">
    <text evidence="2 7">Belongs to the MlaE permease family.</text>
</comment>
<feature type="transmembrane region" description="Helical" evidence="7">
    <location>
        <begin position="234"/>
        <end position="253"/>
    </location>
</feature>
<dbReference type="PANTHER" id="PTHR30188:SF4">
    <property type="entry name" value="PROTEIN TRIGALACTOSYLDIACYLGLYCEROL 1, CHLOROPLASTIC"/>
    <property type="match status" value="1"/>
</dbReference>
<dbReference type="InterPro" id="IPR003453">
    <property type="entry name" value="ABC_MlaE_roteobac"/>
</dbReference>
<name>A0A1F4U881_UNCSA</name>
<dbReference type="Pfam" id="PF02405">
    <property type="entry name" value="MlaE"/>
    <property type="match status" value="1"/>
</dbReference>
<keyword evidence="6 7" id="KW-0472">Membrane</keyword>
<accession>A0A1F4U881</accession>
<gene>
    <name evidence="8" type="ORF">A2438_07275</name>
</gene>
<evidence type="ECO:0000256" key="1">
    <source>
        <dbReference type="ARBA" id="ARBA00004141"/>
    </source>
</evidence>
<comment type="subcellular location">
    <subcellularLocation>
        <location evidence="1">Membrane</location>
        <topology evidence="1">Multi-pass membrane protein</topology>
    </subcellularLocation>
</comment>
<evidence type="ECO:0000256" key="5">
    <source>
        <dbReference type="ARBA" id="ARBA00022989"/>
    </source>
</evidence>
<dbReference type="GO" id="GO:0043190">
    <property type="term" value="C:ATP-binding cassette (ABC) transporter complex"/>
    <property type="evidence" value="ECO:0007669"/>
    <property type="project" value="InterPro"/>
</dbReference>
<keyword evidence="3" id="KW-0813">Transport</keyword>
<reference evidence="8 9" key="1">
    <citation type="journal article" date="2016" name="Nat. Commun.">
        <title>Thousands of microbial genomes shed light on interconnected biogeochemical processes in an aquifer system.</title>
        <authorList>
            <person name="Anantharaman K."/>
            <person name="Brown C.T."/>
            <person name="Hug L.A."/>
            <person name="Sharon I."/>
            <person name="Castelle C.J."/>
            <person name="Probst A.J."/>
            <person name="Thomas B.C."/>
            <person name="Singh A."/>
            <person name="Wilkins M.J."/>
            <person name="Karaoz U."/>
            <person name="Brodie E.L."/>
            <person name="Williams K.H."/>
            <person name="Hubbard S.S."/>
            <person name="Banfield J.F."/>
        </authorList>
    </citation>
    <scope>NUCLEOTIDE SEQUENCE [LARGE SCALE GENOMIC DNA]</scope>
</reference>
<dbReference type="NCBIfam" id="TIGR00056">
    <property type="entry name" value="MlaE family lipid ABC transporter permease subunit"/>
    <property type="match status" value="1"/>
</dbReference>
<dbReference type="EMBL" id="MEUJ01000001">
    <property type="protein sequence ID" value="OGC41122.1"/>
    <property type="molecule type" value="Genomic_DNA"/>
</dbReference>
<dbReference type="GO" id="GO:0005548">
    <property type="term" value="F:phospholipid transporter activity"/>
    <property type="evidence" value="ECO:0007669"/>
    <property type="project" value="TreeGrafter"/>
</dbReference>
<evidence type="ECO:0008006" key="10">
    <source>
        <dbReference type="Google" id="ProtNLM"/>
    </source>
</evidence>
<feature type="transmembrane region" description="Helical" evidence="7">
    <location>
        <begin position="52"/>
        <end position="71"/>
    </location>
</feature>
<dbReference type="Proteomes" id="UP000179242">
    <property type="component" value="Unassembled WGS sequence"/>
</dbReference>
<keyword evidence="5 7" id="KW-1133">Transmembrane helix</keyword>
<feature type="transmembrane region" description="Helical" evidence="7">
    <location>
        <begin position="194"/>
        <end position="213"/>
    </location>
</feature>
<keyword evidence="4 7" id="KW-0812">Transmembrane</keyword>
<comment type="caution">
    <text evidence="8">The sequence shown here is derived from an EMBL/GenBank/DDBJ whole genome shotgun (WGS) entry which is preliminary data.</text>
</comment>
<sequence>MLEEIKKSVAAFLEETGEITLLFTSTLSNIFKGKTRVDLTLEQMVKMGVDSLPIALIGAAFVGMVFAVQVATEFVKFGASKFVGGVMAIAVARELAPALSGIIISARVASAITAELGTMKVTEQIDALSALGSNPIRYLVIPRFWACMLMMPLLTILADMVCFFGGYAVAVYAIKINAIDYMNSAQQLLKLWDVFGGIIKSLVFGVVLAIIACHKGLNTRGGAKGVGEATTGSVVACLIALFILNYFLSVLFFK</sequence>